<evidence type="ECO:0000259" key="4">
    <source>
        <dbReference type="Pfam" id="PF12697"/>
    </source>
</evidence>
<evidence type="ECO:0000313" key="6">
    <source>
        <dbReference type="Proteomes" id="UP001164748"/>
    </source>
</evidence>
<sequence length="259" mass="28943">MLSYQQGGDRHGKKVVFLHGFLGSGEDWRTVTDKMRHCHWLCIDLPGHGGSVNYQAVNFATTVAAIRQTYHQVWGHQRACLVGYSLGARLAMHLVCTQPSIWRAVFLEAGHPGLMDSNQCKQRLEHDRNWAERFAHQAMDVVLAEWYRQPVFHSLTDAQRAELVAARRDNHGPAVAKMLMATSLGRQANLRAGLGEAFRQGVTIDYLCGEHDNKFTSLAHSLWQHTGIPATPIEGAGHNSHVENPDRFVQVLTQSHALA</sequence>
<dbReference type="SUPFAM" id="SSF53474">
    <property type="entry name" value="alpha/beta-Hydrolases"/>
    <property type="match status" value="1"/>
</dbReference>
<gene>
    <name evidence="3 5" type="primary">menH</name>
    <name evidence="5" type="ORF">N8M53_09200</name>
</gene>
<comment type="pathway">
    <text evidence="3">Quinol/quinone metabolism; menaquinone biosynthesis.</text>
</comment>
<evidence type="ECO:0000313" key="5">
    <source>
        <dbReference type="EMBL" id="WBA08001.1"/>
    </source>
</evidence>
<feature type="domain" description="AB hydrolase-1" evidence="4">
    <location>
        <begin position="15"/>
        <end position="250"/>
    </location>
</feature>
<protein>
    <recommendedName>
        <fullName evidence="3">Putative 2-succinyl-6-hydroxy-2,4-cyclohexadiene-1-carboxylate synthase</fullName>
        <shortName evidence="3">SHCHC synthase</shortName>
        <ecNumber evidence="3">4.2.99.20</ecNumber>
    </recommendedName>
</protein>
<dbReference type="NCBIfam" id="TIGR03695">
    <property type="entry name" value="menH_SHCHC"/>
    <property type="match status" value="1"/>
</dbReference>
<dbReference type="NCBIfam" id="NF008340">
    <property type="entry name" value="PRK11126.1"/>
    <property type="match status" value="1"/>
</dbReference>
<keyword evidence="2 3" id="KW-0456">Lyase</keyword>
<dbReference type="AlphaFoldDB" id="A0AA47KJ90"/>
<evidence type="ECO:0000256" key="1">
    <source>
        <dbReference type="ARBA" id="ARBA00022428"/>
    </source>
</evidence>
<organism evidence="5 6">
    <name type="scientific">Salinivibrio kushneri</name>
    <dbReference type="NCBI Taxonomy" id="1908198"/>
    <lineage>
        <taxon>Bacteria</taxon>
        <taxon>Pseudomonadati</taxon>
        <taxon>Pseudomonadota</taxon>
        <taxon>Gammaproteobacteria</taxon>
        <taxon>Vibrionales</taxon>
        <taxon>Vibrionaceae</taxon>
        <taxon>Salinivibrio</taxon>
    </lineage>
</organism>
<dbReference type="HAMAP" id="MF_01660">
    <property type="entry name" value="MenH"/>
    <property type="match status" value="1"/>
</dbReference>
<dbReference type="RefSeq" id="WP_269578557.1">
    <property type="nucleotide sequence ID" value="NZ_CP114588.1"/>
</dbReference>
<reference evidence="5" key="1">
    <citation type="submission" date="2022-09" db="EMBL/GenBank/DDBJ databases">
        <authorList>
            <person name="Li Z.-J."/>
        </authorList>
    </citation>
    <scope>NUCLEOTIDE SEQUENCE</scope>
    <source>
        <strain evidence="5">TGB11</strain>
    </source>
</reference>
<comment type="pathway">
    <text evidence="3">Quinol/quinone metabolism; 1,4-dihydroxy-2-naphthoate biosynthesis; 1,4-dihydroxy-2-naphthoate from chorismate: step 3/7.</text>
</comment>
<dbReference type="Gene3D" id="3.40.50.1820">
    <property type="entry name" value="alpha/beta hydrolase"/>
    <property type="match status" value="1"/>
</dbReference>
<dbReference type="EMBL" id="CP114588">
    <property type="protein sequence ID" value="WBA08001.1"/>
    <property type="molecule type" value="Genomic_DNA"/>
</dbReference>
<dbReference type="PANTHER" id="PTHR42916">
    <property type="entry name" value="2-SUCCINYL-5-ENOLPYRUVYL-6-HYDROXY-3-CYCLOHEXENE-1-CARBOXYLATE SYNTHASE"/>
    <property type="match status" value="1"/>
</dbReference>
<evidence type="ECO:0000256" key="3">
    <source>
        <dbReference type="HAMAP-Rule" id="MF_01660"/>
    </source>
</evidence>
<keyword evidence="1 3" id="KW-0474">Menaquinone biosynthesis</keyword>
<dbReference type="Proteomes" id="UP001164748">
    <property type="component" value="Chromosome"/>
</dbReference>
<comment type="catalytic activity">
    <reaction evidence="3">
        <text>5-enolpyruvoyl-6-hydroxy-2-succinyl-cyclohex-3-ene-1-carboxylate = (1R,6R)-6-hydroxy-2-succinyl-cyclohexa-2,4-diene-1-carboxylate + pyruvate</text>
        <dbReference type="Rhea" id="RHEA:25597"/>
        <dbReference type="ChEBI" id="CHEBI:15361"/>
        <dbReference type="ChEBI" id="CHEBI:58689"/>
        <dbReference type="ChEBI" id="CHEBI:58818"/>
        <dbReference type="EC" id="4.2.99.20"/>
    </reaction>
</comment>
<dbReference type="InterPro" id="IPR029058">
    <property type="entry name" value="AB_hydrolase_fold"/>
</dbReference>
<dbReference type="GO" id="GO:0009234">
    <property type="term" value="P:menaquinone biosynthetic process"/>
    <property type="evidence" value="ECO:0007669"/>
    <property type="project" value="UniProtKB-UniRule"/>
</dbReference>
<name>A0AA47KJ90_9GAMM</name>
<dbReference type="EC" id="4.2.99.20" evidence="3"/>
<comment type="subunit">
    <text evidence="3">Monomer.</text>
</comment>
<comment type="function">
    <text evidence="3">Catalyzes a proton abstraction reaction that results in 2,5-elimination of pyruvate from 2-succinyl-5-enolpyruvyl-6-hydroxy-3-cyclohexene-1-carboxylate (SEPHCHC) and the formation of 2-succinyl-6-hydroxy-2,4-cyclohexadiene-1-carboxylate (SHCHC).</text>
</comment>
<comment type="similarity">
    <text evidence="3">Belongs to the AB hydrolase superfamily. MenH family.</text>
</comment>
<dbReference type="InterPro" id="IPR022485">
    <property type="entry name" value="SHCHC_synthase_MenH"/>
</dbReference>
<dbReference type="Pfam" id="PF12697">
    <property type="entry name" value="Abhydrolase_6"/>
    <property type="match status" value="1"/>
</dbReference>
<dbReference type="InterPro" id="IPR000073">
    <property type="entry name" value="AB_hydrolase_1"/>
</dbReference>
<accession>A0AA47KJ90</accession>
<evidence type="ECO:0000256" key="2">
    <source>
        <dbReference type="ARBA" id="ARBA00023239"/>
    </source>
</evidence>
<proteinExistence type="inferred from homology"/>
<dbReference type="GO" id="GO:0070205">
    <property type="term" value="F:2-succinyl-6-hydroxy-2,4-cyclohexadiene-1-carboxylate synthase activity"/>
    <property type="evidence" value="ECO:0007669"/>
    <property type="project" value="UniProtKB-UniRule"/>
</dbReference>
<dbReference type="PANTHER" id="PTHR42916:SF1">
    <property type="entry name" value="PROTEIN PHYLLO, CHLOROPLASTIC"/>
    <property type="match status" value="1"/>
</dbReference>